<keyword evidence="2" id="KW-1185">Reference proteome</keyword>
<name>A0A2K8T9N4_9NOSO</name>
<dbReference type="Proteomes" id="UP000232003">
    <property type="component" value="Plasmid pNFSY08"/>
</dbReference>
<dbReference type="KEGG" id="nfl:COO91_10605"/>
<dbReference type="EMBL" id="CP024793">
    <property type="protein sequence ID" value="AUB44382.1"/>
    <property type="molecule type" value="Genomic_DNA"/>
</dbReference>
<gene>
    <name evidence="1" type="ORF">COO91_10605</name>
</gene>
<dbReference type="AlphaFoldDB" id="A0A2K8T9N4"/>
<evidence type="ECO:0000313" key="1">
    <source>
        <dbReference type="EMBL" id="AUB44382.1"/>
    </source>
</evidence>
<proteinExistence type="predicted"/>
<evidence type="ECO:0000313" key="2">
    <source>
        <dbReference type="Proteomes" id="UP000232003"/>
    </source>
</evidence>
<geneLocation type="plasmid" evidence="2">
    <name>pnfsy08</name>
</geneLocation>
<protein>
    <submittedName>
        <fullName evidence="1">Uncharacterized protein</fullName>
    </submittedName>
</protein>
<sequence>MVGELFPILENSYLTQLNLHNVGRLLAHFRVHLTNLLIKQPLLFA</sequence>
<reference evidence="1 2" key="1">
    <citation type="submission" date="2017-11" db="EMBL/GenBank/DDBJ databases">
        <title>Complete genome of a free-living desiccation-tolerant cyanobacterium and its photosynthetic adaptation to extreme terrestrial habitat.</title>
        <authorList>
            <person name="Shang J."/>
        </authorList>
    </citation>
    <scope>NUCLEOTIDE SEQUENCE [LARGE SCALE GENOMIC DNA]</scope>
    <source>
        <strain evidence="1 2">CCNUN1</strain>
        <plasmid evidence="2">pnfsy08</plasmid>
    </source>
</reference>
<accession>A0A2K8T9N4</accession>
<keyword evidence="1" id="KW-0614">Plasmid</keyword>
<organism evidence="1 2">
    <name type="scientific">Nostoc flagelliforme CCNUN1</name>
    <dbReference type="NCBI Taxonomy" id="2038116"/>
    <lineage>
        <taxon>Bacteria</taxon>
        <taxon>Bacillati</taxon>
        <taxon>Cyanobacteriota</taxon>
        <taxon>Cyanophyceae</taxon>
        <taxon>Nostocales</taxon>
        <taxon>Nostocaceae</taxon>
        <taxon>Nostoc</taxon>
    </lineage>
</organism>